<dbReference type="EMBL" id="KV407456">
    <property type="protein sequence ID" value="KZF24718.1"/>
    <property type="molecule type" value="Genomic_DNA"/>
</dbReference>
<keyword evidence="2" id="KW-1185">Reference proteome</keyword>
<name>A0A165ICV5_XYLHT</name>
<dbReference type="GeneID" id="28900077"/>
<organism evidence="1 2">
    <name type="scientific">Xylona heveae (strain CBS 132557 / TC161)</name>
    <dbReference type="NCBI Taxonomy" id="1328760"/>
    <lineage>
        <taxon>Eukaryota</taxon>
        <taxon>Fungi</taxon>
        <taxon>Dikarya</taxon>
        <taxon>Ascomycota</taxon>
        <taxon>Pezizomycotina</taxon>
        <taxon>Xylonomycetes</taxon>
        <taxon>Xylonales</taxon>
        <taxon>Xylonaceae</taxon>
        <taxon>Xylona</taxon>
    </lineage>
</organism>
<accession>A0A165ICV5</accession>
<dbReference type="InParanoid" id="A0A165ICV5"/>
<evidence type="ECO:0000313" key="1">
    <source>
        <dbReference type="EMBL" id="KZF24718.1"/>
    </source>
</evidence>
<dbReference type="AlphaFoldDB" id="A0A165ICV5"/>
<proteinExistence type="predicted"/>
<dbReference type="Proteomes" id="UP000076632">
    <property type="component" value="Unassembled WGS sequence"/>
</dbReference>
<reference evidence="1 2" key="1">
    <citation type="journal article" date="2016" name="Fungal Biol.">
        <title>The genome of Xylona heveae provides a window into fungal endophytism.</title>
        <authorList>
            <person name="Gazis R."/>
            <person name="Kuo A."/>
            <person name="Riley R."/>
            <person name="LaButti K."/>
            <person name="Lipzen A."/>
            <person name="Lin J."/>
            <person name="Amirebrahimi M."/>
            <person name="Hesse C.N."/>
            <person name="Spatafora J.W."/>
            <person name="Henrissat B."/>
            <person name="Hainaut M."/>
            <person name="Grigoriev I.V."/>
            <person name="Hibbett D.S."/>
        </authorList>
    </citation>
    <scope>NUCLEOTIDE SEQUENCE [LARGE SCALE GENOMIC DNA]</scope>
    <source>
        <strain evidence="1 2">TC161</strain>
    </source>
</reference>
<evidence type="ECO:0000313" key="2">
    <source>
        <dbReference type="Proteomes" id="UP000076632"/>
    </source>
</evidence>
<dbReference type="RefSeq" id="XP_018190273.1">
    <property type="nucleotide sequence ID" value="XM_018334940.1"/>
</dbReference>
<protein>
    <submittedName>
        <fullName evidence="1">Uncharacterized protein</fullName>
    </submittedName>
</protein>
<gene>
    <name evidence="1" type="ORF">L228DRAFT_267027</name>
</gene>
<sequence>MIECHVALYINSVAAARSWQFKIYPSINKSCSSSIHTHLLIPPVLYSGAVNKTQFSNTNQTSGPENPASPYKKKVLLASIMSSSQRPYAVLYHQYKPRNWFDGYNEYIISASKGVPSGRTYEFIADECNEYYQQQGVDIEIDAGWVQIVWNYEQERIHGRDYIEG</sequence>